<evidence type="ECO:0000313" key="6">
    <source>
        <dbReference type="EMBL" id="AEH08920.1"/>
    </source>
</evidence>
<dbReference type="GO" id="GO:0030163">
    <property type="term" value="P:protein catabolic process"/>
    <property type="evidence" value="ECO:0007669"/>
    <property type="project" value="UniProtKB-UniRule"/>
</dbReference>
<dbReference type="InterPro" id="IPR042221">
    <property type="entry name" value="Leu/Phe-tRNA_Trfase_N"/>
</dbReference>
<dbReference type="HOGENOM" id="CLU_075045_0_1_11"/>
<evidence type="ECO:0000256" key="4">
    <source>
        <dbReference type="HAMAP-Rule" id="MF_00688"/>
    </source>
</evidence>
<keyword evidence="1 4" id="KW-0963">Cytoplasm</keyword>
<feature type="region of interest" description="Disordered" evidence="5">
    <location>
        <begin position="291"/>
        <end position="312"/>
    </location>
</feature>
<dbReference type="EMBL" id="CP002801">
    <property type="protein sequence ID" value="AEH08920.1"/>
    <property type="molecule type" value="Genomic_DNA"/>
</dbReference>
<dbReference type="STRING" id="656024.FsymDg_1453"/>
<comment type="catalytic activity">
    <reaction evidence="4">
        <text>N-terminal L-arginyl-[protein] + L-leucyl-tRNA(Leu) = N-terminal L-leucyl-L-arginyl-[protein] + tRNA(Leu) + H(+)</text>
        <dbReference type="Rhea" id="RHEA:50416"/>
        <dbReference type="Rhea" id="RHEA-COMP:9613"/>
        <dbReference type="Rhea" id="RHEA-COMP:9622"/>
        <dbReference type="Rhea" id="RHEA-COMP:12672"/>
        <dbReference type="Rhea" id="RHEA-COMP:12673"/>
        <dbReference type="ChEBI" id="CHEBI:15378"/>
        <dbReference type="ChEBI" id="CHEBI:64719"/>
        <dbReference type="ChEBI" id="CHEBI:78442"/>
        <dbReference type="ChEBI" id="CHEBI:78494"/>
        <dbReference type="ChEBI" id="CHEBI:133044"/>
        <dbReference type="EC" id="2.3.2.6"/>
    </reaction>
</comment>
<dbReference type="SUPFAM" id="SSF55729">
    <property type="entry name" value="Acyl-CoA N-acyltransferases (Nat)"/>
    <property type="match status" value="1"/>
</dbReference>
<dbReference type="InterPro" id="IPR042203">
    <property type="entry name" value="Leu/Phe-tRNA_Trfase_C"/>
</dbReference>
<keyword evidence="7" id="KW-1185">Reference proteome</keyword>
<dbReference type="InterPro" id="IPR016181">
    <property type="entry name" value="Acyl_CoA_acyltransferase"/>
</dbReference>
<dbReference type="Gene3D" id="3.40.630.70">
    <property type="entry name" value="Leucyl/phenylalanyl-tRNA-protein transferase, C-terminal domain"/>
    <property type="match status" value="1"/>
</dbReference>
<feature type="region of interest" description="Disordered" evidence="5">
    <location>
        <begin position="1"/>
        <end position="21"/>
    </location>
</feature>
<dbReference type="EC" id="2.3.2.6" evidence="4"/>
<dbReference type="GO" id="GO:0008914">
    <property type="term" value="F:leucyl-tRNA--protein transferase activity"/>
    <property type="evidence" value="ECO:0007669"/>
    <property type="project" value="UniProtKB-UniRule"/>
</dbReference>
<dbReference type="PANTHER" id="PTHR30098">
    <property type="entry name" value="LEUCYL/PHENYLALANYL-TRNA--PROTEIN TRANSFERASE"/>
    <property type="match status" value="1"/>
</dbReference>
<evidence type="ECO:0000256" key="3">
    <source>
        <dbReference type="ARBA" id="ARBA00023315"/>
    </source>
</evidence>
<comment type="similarity">
    <text evidence="4">Belongs to the L/F-transferase family.</text>
</comment>
<evidence type="ECO:0000313" key="7">
    <source>
        <dbReference type="Proteomes" id="UP000001549"/>
    </source>
</evidence>
<proteinExistence type="inferred from homology"/>
<accession>F8B243</accession>
<sequence length="312" mass="33705">MSSGSTDPGGTPRHPGRSLWDAVAEVDPADPGDAPFAFGGDLSPATLVGAYRRGVFPWPLDEPAGGPTAAANAPGPRDPAATGTRPAVLSRDAQELSRDARGRADIAWWSPDPHGVLPIGGVRVPESLFKRMRACDWTTTLDQAFADVVHNCGQGTRRTWITTELAGAYQELHRLGWAHSVEVWQDDELIGGMFGVLVGAVFMAESMFHVRTDASKVALVDFDARFAPVGGRLVDVQFVTAHAKSMGAVEIPRVRFLTVLRQARDAEVRLDRGRLPVTRLAELARQARKARHAQKAQQVQKAQQAGQARQAE</sequence>
<comment type="subcellular location">
    <subcellularLocation>
        <location evidence="4">Cytoplasm</location>
    </subcellularLocation>
</comment>
<evidence type="ECO:0000256" key="2">
    <source>
        <dbReference type="ARBA" id="ARBA00022679"/>
    </source>
</evidence>
<dbReference type="InterPro" id="IPR004616">
    <property type="entry name" value="Leu/Phe-tRNA_Trfase"/>
</dbReference>
<dbReference type="Pfam" id="PF03588">
    <property type="entry name" value="Leu_Phe_trans"/>
    <property type="match status" value="1"/>
</dbReference>
<dbReference type="AlphaFoldDB" id="F8B243"/>
<keyword evidence="3 4" id="KW-0012">Acyltransferase</keyword>
<evidence type="ECO:0000256" key="1">
    <source>
        <dbReference type="ARBA" id="ARBA00022490"/>
    </source>
</evidence>
<reference evidence="6 7" key="1">
    <citation type="submission" date="2011-05" db="EMBL/GenBank/DDBJ databases">
        <title>Complete sequence of chromosome of Frankia symbiont of Datisca glomerata.</title>
        <authorList>
            <consortium name="US DOE Joint Genome Institute"/>
            <person name="Lucas S."/>
            <person name="Han J."/>
            <person name="Lapidus A."/>
            <person name="Cheng J.-F."/>
            <person name="Goodwin L."/>
            <person name="Pitluck S."/>
            <person name="Peters L."/>
            <person name="Mikhailova N."/>
            <person name="Chertkov O."/>
            <person name="Teshima H."/>
            <person name="Han C."/>
            <person name="Tapia R."/>
            <person name="Land M."/>
            <person name="Hauser L."/>
            <person name="Kyrpides N."/>
            <person name="Ivanova N."/>
            <person name="Pagani I."/>
            <person name="Berry A."/>
            <person name="Pawlowski K."/>
            <person name="Persson T."/>
            <person name="Vanden Heuvel B."/>
            <person name="Benson D."/>
            <person name="Woyke T."/>
        </authorList>
    </citation>
    <scope>NUCLEOTIDE SEQUENCE [LARGE SCALE GENOMIC DNA]</scope>
    <source>
        <strain evidence="7">4085684</strain>
    </source>
</reference>
<name>F8B243_9ACTN</name>
<protein>
    <recommendedName>
        <fullName evidence="4">Leucyl/phenylalanyl-tRNA--protein transferase</fullName>
        <ecNumber evidence="4">2.3.2.6</ecNumber>
    </recommendedName>
    <alternativeName>
        <fullName evidence="4">L/F-transferase</fullName>
    </alternativeName>
    <alternativeName>
        <fullName evidence="4">Leucyltransferase</fullName>
    </alternativeName>
    <alternativeName>
        <fullName evidence="4">Phenyalanyltransferase</fullName>
    </alternativeName>
</protein>
<feature type="compositionally biased region" description="Low complexity" evidence="5">
    <location>
        <begin position="63"/>
        <end position="75"/>
    </location>
</feature>
<feature type="compositionally biased region" description="Low complexity" evidence="5">
    <location>
        <begin position="295"/>
        <end position="312"/>
    </location>
</feature>
<comment type="catalytic activity">
    <reaction evidence="4">
        <text>L-phenylalanyl-tRNA(Phe) + an N-terminal L-alpha-aminoacyl-[protein] = an N-terminal L-phenylalanyl-L-alpha-aminoacyl-[protein] + tRNA(Phe)</text>
        <dbReference type="Rhea" id="RHEA:43632"/>
        <dbReference type="Rhea" id="RHEA-COMP:9668"/>
        <dbReference type="Rhea" id="RHEA-COMP:9699"/>
        <dbReference type="Rhea" id="RHEA-COMP:10636"/>
        <dbReference type="Rhea" id="RHEA-COMP:10637"/>
        <dbReference type="ChEBI" id="CHEBI:78442"/>
        <dbReference type="ChEBI" id="CHEBI:78531"/>
        <dbReference type="ChEBI" id="CHEBI:78597"/>
        <dbReference type="ChEBI" id="CHEBI:83561"/>
        <dbReference type="EC" id="2.3.2.6"/>
    </reaction>
</comment>
<dbReference type="RefSeq" id="WP_013872884.1">
    <property type="nucleotide sequence ID" value="NC_015656.1"/>
</dbReference>
<dbReference type="HAMAP" id="MF_00688">
    <property type="entry name" value="Leu_Phe_trans"/>
    <property type="match status" value="1"/>
</dbReference>
<dbReference type="PANTHER" id="PTHR30098:SF2">
    <property type="entry name" value="LEUCYL_PHENYLALANYL-TRNA--PROTEIN TRANSFERASE"/>
    <property type="match status" value="1"/>
</dbReference>
<keyword evidence="2 4" id="KW-0808">Transferase</keyword>
<gene>
    <name evidence="4" type="primary">aat</name>
    <name evidence="6" type="ordered locus">FsymDg_1453</name>
</gene>
<dbReference type="KEGG" id="fsy:FsymDg_1453"/>
<dbReference type="eggNOG" id="COG2360">
    <property type="taxonomic scope" value="Bacteria"/>
</dbReference>
<evidence type="ECO:0000256" key="5">
    <source>
        <dbReference type="SAM" id="MobiDB-lite"/>
    </source>
</evidence>
<dbReference type="GO" id="GO:0005737">
    <property type="term" value="C:cytoplasm"/>
    <property type="evidence" value="ECO:0007669"/>
    <property type="project" value="UniProtKB-SubCell"/>
</dbReference>
<dbReference type="NCBIfam" id="TIGR00667">
    <property type="entry name" value="aat"/>
    <property type="match status" value="1"/>
</dbReference>
<feature type="region of interest" description="Disordered" evidence="5">
    <location>
        <begin position="62"/>
        <end position="87"/>
    </location>
</feature>
<dbReference type="Gene3D" id="3.30.70.3550">
    <property type="entry name" value="Leucyl/phenylalanyl-tRNA-protein transferase, N-terminal domain"/>
    <property type="match status" value="1"/>
</dbReference>
<organism evidence="6 7">
    <name type="scientific">Candidatus Protofrankia datiscae</name>
    <dbReference type="NCBI Taxonomy" id="2716812"/>
    <lineage>
        <taxon>Bacteria</taxon>
        <taxon>Bacillati</taxon>
        <taxon>Actinomycetota</taxon>
        <taxon>Actinomycetes</taxon>
        <taxon>Frankiales</taxon>
        <taxon>Frankiaceae</taxon>
        <taxon>Protofrankia</taxon>
    </lineage>
</organism>
<dbReference type="Proteomes" id="UP000001549">
    <property type="component" value="Chromosome"/>
</dbReference>
<comment type="function">
    <text evidence="4">Functions in the N-end rule pathway of protein degradation where it conjugates Leu, Phe and, less efficiently, Met from aminoacyl-tRNAs to the N-termini of proteins containing an N-terminal arginine or lysine.</text>
</comment>
<comment type="catalytic activity">
    <reaction evidence="4">
        <text>N-terminal L-lysyl-[protein] + L-leucyl-tRNA(Leu) = N-terminal L-leucyl-L-lysyl-[protein] + tRNA(Leu) + H(+)</text>
        <dbReference type="Rhea" id="RHEA:12340"/>
        <dbReference type="Rhea" id="RHEA-COMP:9613"/>
        <dbReference type="Rhea" id="RHEA-COMP:9622"/>
        <dbReference type="Rhea" id="RHEA-COMP:12670"/>
        <dbReference type="Rhea" id="RHEA-COMP:12671"/>
        <dbReference type="ChEBI" id="CHEBI:15378"/>
        <dbReference type="ChEBI" id="CHEBI:65249"/>
        <dbReference type="ChEBI" id="CHEBI:78442"/>
        <dbReference type="ChEBI" id="CHEBI:78494"/>
        <dbReference type="ChEBI" id="CHEBI:133043"/>
        <dbReference type="EC" id="2.3.2.6"/>
    </reaction>
</comment>